<comment type="similarity">
    <text evidence="1">Belongs to the UPF0489 family.</text>
</comment>
<evidence type="ECO:0000256" key="1">
    <source>
        <dbReference type="ARBA" id="ARBA00007099"/>
    </source>
</evidence>
<dbReference type="Pfam" id="PF12640">
    <property type="entry name" value="UPF0489"/>
    <property type="match status" value="1"/>
</dbReference>
<dbReference type="EMBL" id="CAJOAY010026720">
    <property type="protein sequence ID" value="CAF4392927.1"/>
    <property type="molecule type" value="Genomic_DNA"/>
</dbReference>
<organism evidence="2 3">
    <name type="scientific">Adineta steineri</name>
    <dbReference type="NCBI Taxonomy" id="433720"/>
    <lineage>
        <taxon>Eukaryota</taxon>
        <taxon>Metazoa</taxon>
        <taxon>Spiralia</taxon>
        <taxon>Gnathifera</taxon>
        <taxon>Rotifera</taxon>
        <taxon>Eurotatoria</taxon>
        <taxon>Bdelloidea</taxon>
        <taxon>Adinetida</taxon>
        <taxon>Adinetidae</taxon>
        <taxon>Adineta</taxon>
    </lineage>
</organism>
<sequence>MVGIRDKLKIEIVEHNNEVFPILIRDIGVNLKSEEDVALVRFDSYADLLVPLKVPADEIQTLDHLIESINNQCWILPAVYRGYITKIFWFKPPWAHQFQDGKYSLQV</sequence>
<accession>A0A820NTX4</accession>
<feature type="non-terminal residue" evidence="2">
    <location>
        <position position="1"/>
    </location>
</feature>
<comment type="caution">
    <text evidence="2">The sequence shown here is derived from an EMBL/GenBank/DDBJ whole genome shotgun (WGS) entry which is preliminary data.</text>
</comment>
<proteinExistence type="inferred from homology"/>
<gene>
    <name evidence="2" type="ORF">OKA104_LOCUS50978</name>
</gene>
<dbReference type="Proteomes" id="UP000663881">
    <property type="component" value="Unassembled WGS sequence"/>
</dbReference>
<dbReference type="InterPro" id="IPR024131">
    <property type="entry name" value="UPF0489"/>
</dbReference>
<name>A0A820NTX4_9BILA</name>
<dbReference type="PANTHER" id="PTHR13225">
    <property type="entry name" value="MISEXPRESSION SUPPRESSOR OF RAS 6"/>
    <property type="match status" value="1"/>
</dbReference>
<dbReference type="PANTHER" id="PTHR13225:SF3">
    <property type="entry name" value="UPF0489 PROTEIN C5ORF22"/>
    <property type="match status" value="1"/>
</dbReference>
<reference evidence="2" key="1">
    <citation type="submission" date="2021-02" db="EMBL/GenBank/DDBJ databases">
        <authorList>
            <person name="Nowell W R."/>
        </authorList>
    </citation>
    <scope>NUCLEOTIDE SEQUENCE</scope>
</reference>
<evidence type="ECO:0000313" key="3">
    <source>
        <dbReference type="Proteomes" id="UP000663881"/>
    </source>
</evidence>
<dbReference type="AlphaFoldDB" id="A0A820NTX4"/>
<evidence type="ECO:0000313" key="2">
    <source>
        <dbReference type="EMBL" id="CAF4392927.1"/>
    </source>
</evidence>
<protein>
    <submittedName>
        <fullName evidence="2">Uncharacterized protein</fullName>
    </submittedName>
</protein>